<dbReference type="AlphaFoldDB" id="A0A674P469"/>
<evidence type="ECO:0000313" key="2">
    <source>
        <dbReference type="Ensembl" id="ENSTRUP00000079888.1"/>
    </source>
</evidence>
<reference evidence="2 3" key="1">
    <citation type="journal article" date="2011" name="Genome Biol. Evol.">
        <title>Integration of the genetic map and genome assembly of fugu facilitates insights into distinct features of genome evolution in teleosts and mammals.</title>
        <authorList>
            <person name="Kai W."/>
            <person name="Kikuchi K."/>
            <person name="Tohari S."/>
            <person name="Chew A.K."/>
            <person name="Tay A."/>
            <person name="Fujiwara A."/>
            <person name="Hosoya S."/>
            <person name="Suetake H."/>
            <person name="Naruse K."/>
            <person name="Brenner S."/>
            <person name="Suzuki Y."/>
            <person name="Venkatesh B."/>
        </authorList>
    </citation>
    <scope>NUCLEOTIDE SEQUENCE [LARGE SCALE GENOMIC DNA]</scope>
</reference>
<dbReference type="PROSITE" id="PS50878">
    <property type="entry name" value="RT_POL"/>
    <property type="match status" value="1"/>
</dbReference>
<reference evidence="2" key="3">
    <citation type="submission" date="2025-09" db="UniProtKB">
        <authorList>
            <consortium name="Ensembl"/>
        </authorList>
    </citation>
    <scope>IDENTIFICATION</scope>
</reference>
<dbReference type="Pfam" id="PF03372">
    <property type="entry name" value="Exo_endo_phos"/>
    <property type="match status" value="1"/>
</dbReference>
<dbReference type="SUPFAM" id="SSF56219">
    <property type="entry name" value="DNase I-like"/>
    <property type="match status" value="1"/>
</dbReference>
<dbReference type="InterPro" id="IPR043502">
    <property type="entry name" value="DNA/RNA_pol_sf"/>
</dbReference>
<dbReference type="Gene3D" id="3.60.10.10">
    <property type="entry name" value="Endonuclease/exonuclease/phosphatase"/>
    <property type="match status" value="1"/>
</dbReference>
<name>A0A674P469_TAKRU</name>
<dbReference type="InterPro" id="IPR036691">
    <property type="entry name" value="Endo/exonu/phosph_ase_sf"/>
</dbReference>
<dbReference type="GeneTree" id="ENSGT01150000286909"/>
<dbReference type="CDD" id="cd01650">
    <property type="entry name" value="RT_nLTR_like"/>
    <property type="match status" value="1"/>
</dbReference>
<dbReference type="OMA" id="INWINIT"/>
<dbReference type="InterPro" id="IPR000477">
    <property type="entry name" value="RT_dom"/>
</dbReference>
<evidence type="ECO:0000313" key="3">
    <source>
        <dbReference type="Proteomes" id="UP000005226"/>
    </source>
</evidence>
<protein>
    <recommendedName>
        <fullName evidence="1">Reverse transcriptase domain-containing protein</fullName>
    </recommendedName>
</protein>
<dbReference type="PANTHER" id="PTHR33332">
    <property type="entry name" value="REVERSE TRANSCRIPTASE DOMAIN-CONTAINING PROTEIN"/>
    <property type="match status" value="1"/>
</dbReference>
<dbReference type="Ensembl" id="ENSTRUT00000059731.1">
    <property type="protein sequence ID" value="ENSTRUP00000079888.1"/>
    <property type="gene ID" value="ENSTRUG00000026917.1"/>
</dbReference>
<dbReference type="Pfam" id="PF00078">
    <property type="entry name" value="RVT_1"/>
    <property type="match status" value="1"/>
</dbReference>
<organism evidence="2 3">
    <name type="scientific">Takifugu rubripes</name>
    <name type="common">Japanese pufferfish</name>
    <name type="synonym">Fugu rubripes</name>
    <dbReference type="NCBI Taxonomy" id="31033"/>
    <lineage>
        <taxon>Eukaryota</taxon>
        <taxon>Metazoa</taxon>
        <taxon>Chordata</taxon>
        <taxon>Craniata</taxon>
        <taxon>Vertebrata</taxon>
        <taxon>Euteleostomi</taxon>
        <taxon>Actinopterygii</taxon>
        <taxon>Neopterygii</taxon>
        <taxon>Teleostei</taxon>
        <taxon>Neoteleostei</taxon>
        <taxon>Acanthomorphata</taxon>
        <taxon>Eupercaria</taxon>
        <taxon>Tetraodontiformes</taxon>
        <taxon>Tetradontoidea</taxon>
        <taxon>Tetraodontidae</taxon>
        <taxon>Takifugu</taxon>
    </lineage>
</organism>
<reference evidence="2" key="2">
    <citation type="submission" date="2025-08" db="UniProtKB">
        <authorList>
            <consortium name="Ensembl"/>
        </authorList>
    </citation>
    <scope>IDENTIFICATION</scope>
</reference>
<keyword evidence="3" id="KW-1185">Reference proteome</keyword>
<dbReference type="InParanoid" id="A0A674P469"/>
<proteinExistence type="predicted"/>
<dbReference type="InterPro" id="IPR005135">
    <property type="entry name" value="Endo/exonuclease/phosphatase"/>
</dbReference>
<dbReference type="GO" id="GO:0003824">
    <property type="term" value="F:catalytic activity"/>
    <property type="evidence" value="ECO:0007669"/>
    <property type="project" value="InterPro"/>
</dbReference>
<accession>A0A674P469</accession>
<feature type="domain" description="Reverse transcriptase" evidence="1">
    <location>
        <begin position="555"/>
        <end position="831"/>
    </location>
</feature>
<evidence type="ECO:0000259" key="1">
    <source>
        <dbReference type="PROSITE" id="PS50878"/>
    </source>
</evidence>
<dbReference type="Proteomes" id="UP000005226">
    <property type="component" value="Chromosome 19"/>
</dbReference>
<dbReference type="SUPFAM" id="SSF56672">
    <property type="entry name" value="DNA/RNA polymerases"/>
    <property type="match status" value="1"/>
</dbReference>
<sequence length="1031" mass="115096">MIHPLSMTPPQSSPRWQIIQLSPSATGLSKLSSPPIINHRSNQLFPIPVLITNRHGSGRNTSRAINHSVLASPSVQALTHTKLEDTSVSFGLLNIRSLTNKEHLIHDLLTDRNFAFFCITETWQQPNDFSSLNDSTPPDYTYLSHPRSHGRGGGIAVIHHQKWKILPLSLLPSSSFEHLALTLSGPTPTVIATIYRPPKPHSDFLNDFAVLLTHLCTLSPNIIILGDFNIHMDNTNLPLTRDFLSCLESFGLHNFINFPTHTKGHTLDLLCCSGLIPLYCTADDLHVSDHFLISFSTALRHFRVKSPRFISFRNLKNINIDTLSSHINDITIPGCFTTTDEITSHYNTSLKNILNSLAPAKTRSVSFSTTAPWFTLHLRSMKTKGRQLERLYKKTGLLIHKEMYIAHIHQYKDAIHQAKTKYYSAQISSNKGNTRSLFTLLNKTIQPLDSLPSHLYSTDTCNSLMQFFKERIRNIHHHLDTGTLSALQPGPPPSPPTNLPHRHQFSNFLLPQNLDIDALIRKSKPSTCQLNPLPTNLVKSCLPAVLPLISAIIKSSLSTGTVPSSLKTAAITPILKKPGSDPNNYNNLRPISNLPFISKILEKVVASQLHTHLVHNSLYDPFQSGFRPRHSTETALIKITNDLLTAADSGSLSILILLDLTAAFDTISHPILLRRLSSIGLAKTPLHWFHSYLSDRTQFIQLKSFKSDLSPVTSGVPQGSVLGPLLFIIYLLPLGAIFRKFNIQYHCYADDTQLYLSSSPNSSLPPSSLPTCLAEIKAWFLSNFLKLNSDKTEVLLVGTKSSLSKVPSFSIPIDTSLVSPSPQVKSLGVILDSTLSFKSHISHTTRAAYFHLRQINRLRPSLSPSTTSILVHSLVTSRLDYCNSLLFGLPQKSLHKLQLVHNSAARIITKTPSSHHISPILQQLHWLPITFRIQYKILLLTFRAIHKLAPPYLSDLLHIAIPTRPLRSSSSLNLTVPPVYLRTMGARAFSRSAPHLWNSLPPDIRNIDSLPVFKSNLKTHLFRLAYSLHHP</sequence>